<dbReference type="InterPro" id="IPR001031">
    <property type="entry name" value="Thioesterase"/>
</dbReference>
<dbReference type="InterPro" id="IPR036736">
    <property type="entry name" value="ACP-like_sf"/>
</dbReference>
<dbReference type="EMBL" id="ALQA01000129">
    <property type="protein sequence ID" value="EJZ04294.1"/>
    <property type="molecule type" value="Genomic_DNA"/>
</dbReference>
<dbReference type="GO" id="GO:0044550">
    <property type="term" value="P:secondary metabolite biosynthetic process"/>
    <property type="evidence" value="ECO:0007669"/>
    <property type="project" value="TreeGrafter"/>
</dbReference>
<dbReference type="Gene3D" id="3.40.50.1820">
    <property type="entry name" value="alpha/beta hydrolase"/>
    <property type="match status" value="1"/>
</dbReference>
<feature type="non-terminal residue" evidence="4">
    <location>
        <position position="1"/>
    </location>
</feature>
<dbReference type="InterPro" id="IPR009081">
    <property type="entry name" value="PP-bd_ACP"/>
</dbReference>
<dbReference type="eggNOG" id="COG1020">
    <property type="taxonomic scope" value="Bacteria"/>
</dbReference>
<evidence type="ECO:0000313" key="4">
    <source>
        <dbReference type="EMBL" id="EJZ04294.1"/>
    </source>
</evidence>
<dbReference type="SUPFAM" id="SSF47336">
    <property type="entry name" value="ACP-like"/>
    <property type="match status" value="1"/>
</dbReference>
<organism evidence="4 5">
    <name type="scientific">Mycolicibacterium vaccae ATCC 25954</name>
    <dbReference type="NCBI Taxonomy" id="1194972"/>
    <lineage>
        <taxon>Bacteria</taxon>
        <taxon>Bacillati</taxon>
        <taxon>Actinomycetota</taxon>
        <taxon>Actinomycetes</taxon>
        <taxon>Mycobacteriales</taxon>
        <taxon>Mycobacteriaceae</taxon>
        <taxon>Mycolicibacterium</taxon>
    </lineage>
</organism>
<dbReference type="GO" id="GO:0016874">
    <property type="term" value="F:ligase activity"/>
    <property type="evidence" value="ECO:0007669"/>
    <property type="project" value="UniProtKB-KW"/>
</dbReference>
<evidence type="ECO:0000256" key="2">
    <source>
        <dbReference type="ARBA" id="ARBA00022553"/>
    </source>
</evidence>
<name>K0UZX3_MYCVA</name>
<dbReference type="Pfam" id="PF00975">
    <property type="entry name" value="Thioesterase"/>
    <property type="match status" value="1"/>
</dbReference>
<dbReference type="eggNOG" id="COG3319">
    <property type="taxonomic scope" value="Bacteria"/>
</dbReference>
<dbReference type="HOGENOM" id="CLU_795742_0_0_11"/>
<keyword evidence="5" id="KW-1185">Reference proteome</keyword>
<dbReference type="GO" id="GO:0005737">
    <property type="term" value="C:cytoplasm"/>
    <property type="evidence" value="ECO:0007669"/>
    <property type="project" value="TreeGrafter"/>
</dbReference>
<proteinExistence type="predicted"/>
<evidence type="ECO:0000259" key="3">
    <source>
        <dbReference type="PROSITE" id="PS50075"/>
    </source>
</evidence>
<dbReference type="GO" id="GO:0031177">
    <property type="term" value="F:phosphopantetheine binding"/>
    <property type="evidence" value="ECO:0007669"/>
    <property type="project" value="InterPro"/>
</dbReference>
<keyword evidence="4" id="KW-0436">Ligase</keyword>
<evidence type="ECO:0000256" key="1">
    <source>
        <dbReference type="ARBA" id="ARBA00022450"/>
    </source>
</evidence>
<dbReference type="PANTHER" id="PTHR45527">
    <property type="entry name" value="NONRIBOSOMAL PEPTIDE SYNTHETASE"/>
    <property type="match status" value="1"/>
</dbReference>
<dbReference type="SMART" id="SM00823">
    <property type="entry name" value="PKS_PP"/>
    <property type="match status" value="1"/>
</dbReference>
<sequence length="348" mass="37717">RALPAPARGPILPPSPGLETDIALAWARVLRLDEVGRDENFYALGGDSLNVQQLITALGDQHGVRLTASDVASAPTVAQLAETVAARRSGVLVRQGNPLAPTTVLLRPPTTGTRDTLFCFAGAGASALTFAPLADRVDRDTAVVAFQAQGLENRAFPDWTVGRAARRHLVDLLELQPEGPYRLVGHSLGAFIAVDVAARLHSLGHHVELVAMLDPFLPPRTVRAARRHLPGVRSTLLEQTPADRSVLWRHRLWLPLAGIAEGTAEQKVTALREVGVRVGRLHRPRPYSGRTLLVLSTFNLDDDRVWARLLTGDLTVERIHCDHDSVVRDPHVARVVDLLAAARAPQNG</sequence>
<dbReference type="InterPro" id="IPR020806">
    <property type="entry name" value="PKS_PP-bd"/>
</dbReference>
<dbReference type="Gene3D" id="1.10.1200.10">
    <property type="entry name" value="ACP-like"/>
    <property type="match status" value="1"/>
</dbReference>
<dbReference type="AlphaFoldDB" id="K0UZX3"/>
<protein>
    <submittedName>
        <fullName evidence="4">AMP-dependent synthetase and ligase</fullName>
    </submittedName>
</protein>
<reference evidence="4 5" key="1">
    <citation type="journal article" date="2012" name="J. Bacteriol.">
        <title>Complete Genome Sequence of Mycobacterium vaccae Type Strain ATCC 25954.</title>
        <authorList>
            <person name="Ho Y.S."/>
            <person name="Adroub S.A."/>
            <person name="Abadi M."/>
            <person name="Al Alwan B."/>
            <person name="Alkhateeb R."/>
            <person name="Gao G."/>
            <person name="Ragab A."/>
            <person name="Ali S."/>
            <person name="van Soolingen D."/>
            <person name="Bitter W."/>
            <person name="Pain A."/>
            <person name="Abdallah A.M."/>
        </authorList>
    </citation>
    <scope>NUCLEOTIDE SEQUENCE [LARGE SCALE GENOMIC DNA]</scope>
    <source>
        <strain evidence="4 5">ATCC 25954</strain>
    </source>
</reference>
<dbReference type="PROSITE" id="PS50075">
    <property type="entry name" value="CARRIER"/>
    <property type="match status" value="1"/>
</dbReference>
<comment type="caution">
    <text evidence="4">The sequence shown here is derived from an EMBL/GenBank/DDBJ whole genome shotgun (WGS) entry which is preliminary data.</text>
</comment>
<dbReference type="PATRIC" id="fig|1194972.3.peg.5834"/>
<keyword evidence="1" id="KW-0596">Phosphopantetheine</keyword>
<dbReference type="GO" id="GO:0043041">
    <property type="term" value="P:amino acid activation for nonribosomal peptide biosynthetic process"/>
    <property type="evidence" value="ECO:0007669"/>
    <property type="project" value="TreeGrafter"/>
</dbReference>
<dbReference type="RefSeq" id="WP_003932131.1">
    <property type="nucleotide sequence ID" value="NZ_JH814695.1"/>
</dbReference>
<dbReference type="Proteomes" id="UP000006072">
    <property type="component" value="Unassembled WGS sequence"/>
</dbReference>
<evidence type="ECO:0000313" key="5">
    <source>
        <dbReference type="Proteomes" id="UP000006072"/>
    </source>
</evidence>
<feature type="domain" description="Carrier" evidence="3">
    <location>
        <begin position="13"/>
        <end position="88"/>
    </location>
</feature>
<gene>
    <name evidence="4" type="ORF">MVAC_29473</name>
</gene>
<dbReference type="PANTHER" id="PTHR45527:SF1">
    <property type="entry name" value="FATTY ACID SYNTHASE"/>
    <property type="match status" value="1"/>
</dbReference>
<dbReference type="InterPro" id="IPR029058">
    <property type="entry name" value="AB_hydrolase_fold"/>
</dbReference>
<keyword evidence="2" id="KW-0597">Phosphoprotein</keyword>
<dbReference type="Pfam" id="PF00550">
    <property type="entry name" value="PP-binding"/>
    <property type="match status" value="1"/>
</dbReference>
<accession>K0UZX3</accession>
<dbReference type="SUPFAM" id="SSF53474">
    <property type="entry name" value="alpha/beta-Hydrolases"/>
    <property type="match status" value="1"/>
</dbReference>